<accession>A0A562PHJ4</accession>
<dbReference type="PANTHER" id="PTHR10491:SF4">
    <property type="entry name" value="METHIONINE ADENOSYLTRANSFERASE 2 SUBUNIT BETA"/>
    <property type="match status" value="1"/>
</dbReference>
<evidence type="ECO:0000313" key="10">
    <source>
        <dbReference type="Proteomes" id="UP000315112"/>
    </source>
</evidence>
<dbReference type="PANTHER" id="PTHR10491">
    <property type="entry name" value="DTDP-4-DEHYDRORHAMNOSE REDUCTASE"/>
    <property type="match status" value="1"/>
</dbReference>
<evidence type="ECO:0000259" key="7">
    <source>
        <dbReference type="Pfam" id="PF04321"/>
    </source>
</evidence>
<dbReference type="GO" id="GO:0005975">
    <property type="term" value="P:carbohydrate metabolic process"/>
    <property type="evidence" value="ECO:0007669"/>
    <property type="project" value="InterPro"/>
</dbReference>
<proteinExistence type="inferred from homology"/>
<name>A0A562PHJ4_9BURK</name>
<dbReference type="GO" id="GO:0048270">
    <property type="term" value="F:methionine adenosyltransferase regulator activity"/>
    <property type="evidence" value="ECO:0007669"/>
    <property type="project" value="TreeGrafter"/>
</dbReference>
<comment type="cofactor">
    <cofactor evidence="6">
        <name>Mg(2+)</name>
        <dbReference type="ChEBI" id="CHEBI:18420"/>
    </cofactor>
    <text evidence="6">Binds 1 Mg(2+) ion per monomer.</text>
</comment>
<comment type="pathway">
    <text evidence="1 6">Carbohydrate biosynthesis; dTDP-L-rhamnose biosynthesis.</text>
</comment>
<comment type="catalytic activity">
    <reaction evidence="5 6">
        <text>dTDP-beta-L-rhamnose + NADP(+) = dTDP-4-dehydro-beta-L-rhamnose + NADPH + H(+)</text>
        <dbReference type="Rhea" id="RHEA:21796"/>
        <dbReference type="ChEBI" id="CHEBI:15378"/>
        <dbReference type="ChEBI" id="CHEBI:57510"/>
        <dbReference type="ChEBI" id="CHEBI:57783"/>
        <dbReference type="ChEBI" id="CHEBI:58349"/>
        <dbReference type="ChEBI" id="CHEBI:62830"/>
        <dbReference type="EC" id="1.1.1.133"/>
    </reaction>
</comment>
<dbReference type="EMBL" id="CP046904">
    <property type="protein sequence ID" value="QGZ42644.1"/>
    <property type="molecule type" value="Genomic_DNA"/>
</dbReference>
<dbReference type="EMBL" id="VLKW01000011">
    <property type="protein sequence ID" value="TWI43803.1"/>
    <property type="molecule type" value="Genomic_DNA"/>
</dbReference>
<dbReference type="InterPro" id="IPR017853">
    <property type="entry name" value="GH"/>
</dbReference>
<evidence type="ECO:0000256" key="4">
    <source>
        <dbReference type="ARBA" id="ARBA00017099"/>
    </source>
</evidence>
<evidence type="ECO:0000256" key="5">
    <source>
        <dbReference type="ARBA" id="ARBA00048200"/>
    </source>
</evidence>
<dbReference type="UniPathway" id="UPA00124"/>
<dbReference type="EC" id="1.1.1.133" evidence="3 6"/>
<dbReference type="RefSeq" id="WP_145880119.1">
    <property type="nucleotide sequence ID" value="NZ_CP046904.1"/>
</dbReference>
<dbReference type="Proteomes" id="UP000437862">
    <property type="component" value="Chromosome"/>
</dbReference>
<dbReference type="GO" id="GO:0008831">
    <property type="term" value="F:dTDP-4-dehydrorhamnose reductase activity"/>
    <property type="evidence" value="ECO:0007669"/>
    <property type="project" value="UniProtKB-EC"/>
</dbReference>
<dbReference type="GO" id="GO:0004553">
    <property type="term" value="F:hydrolase activity, hydrolyzing O-glycosyl compounds"/>
    <property type="evidence" value="ECO:0007669"/>
    <property type="project" value="InterPro"/>
</dbReference>
<evidence type="ECO:0000256" key="6">
    <source>
        <dbReference type="RuleBase" id="RU364082"/>
    </source>
</evidence>
<dbReference type="SUPFAM" id="SSF51735">
    <property type="entry name" value="NAD(P)-binding Rossmann-fold domains"/>
    <property type="match status" value="1"/>
</dbReference>
<dbReference type="SUPFAM" id="SSF51445">
    <property type="entry name" value="(Trans)glycosidases"/>
    <property type="match status" value="1"/>
</dbReference>
<dbReference type="Gene3D" id="3.40.50.720">
    <property type="entry name" value="NAD(P)-binding Rossmann-like Domain"/>
    <property type="match status" value="1"/>
</dbReference>
<keyword evidence="6" id="KW-0560">Oxidoreductase</keyword>
<evidence type="ECO:0000313" key="8">
    <source>
        <dbReference type="EMBL" id="QGZ42644.1"/>
    </source>
</evidence>
<dbReference type="InterPro" id="IPR005913">
    <property type="entry name" value="dTDP_dehydrorham_reduct"/>
</dbReference>
<dbReference type="Pfam" id="PF00232">
    <property type="entry name" value="Glyco_hydro_1"/>
    <property type="match status" value="1"/>
</dbReference>
<dbReference type="InterPro" id="IPR001360">
    <property type="entry name" value="Glyco_hydro_1"/>
</dbReference>
<dbReference type="GO" id="GO:0006556">
    <property type="term" value="P:S-adenosylmethionine biosynthetic process"/>
    <property type="evidence" value="ECO:0007669"/>
    <property type="project" value="TreeGrafter"/>
</dbReference>
<dbReference type="Proteomes" id="UP000315112">
    <property type="component" value="Unassembled WGS sequence"/>
</dbReference>
<reference evidence="8 11" key="3">
    <citation type="submission" date="2019-12" db="EMBL/GenBank/DDBJ databases">
        <title>Draft Genome Sequences of Six Type Strains of the Genus Massilia.</title>
        <authorList>
            <person name="Miess H."/>
            <person name="Frediansyah A."/>
            <person name="Goeker M."/>
            <person name="Gross H."/>
        </authorList>
    </citation>
    <scope>NUCLEOTIDE SEQUENCE [LARGE SCALE GENOMIC DNA]</scope>
    <source>
        <strain evidence="8 11">DSM 26639</strain>
    </source>
</reference>
<comment type="similarity">
    <text evidence="2 6">Belongs to the dTDP-4-dehydrorhamnose reductase family.</text>
</comment>
<reference evidence="9 10" key="1">
    <citation type="journal article" date="2015" name="Stand. Genomic Sci.">
        <title>Genomic Encyclopedia of Bacterial and Archaeal Type Strains, Phase III: the genomes of soil and plant-associated and newly described type strains.</title>
        <authorList>
            <person name="Whitman W.B."/>
            <person name="Woyke T."/>
            <person name="Klenk H.P."/>
            <person name="Zhou Y."/>
            <person name="Lilburn T.G."/>
            <person name="Beck B.J."/>
            <person name="De Vos P."/>
            <person name="Vandamme P."/>
            <person name="Eisen J.A."/>
            <person name="Garrity G."/>
            <person name="Hugenholtz P."/>
            <person name="Kyrpides N.C."/>
        </authorList>
    </citation>
    <scope>NUCLEOTIDE SEQUENCE [LARGE SCALE GENOMIC DNA]</scope>
    <source>
        <strain evidence="9 10">CGMCC 1.10685</strain>
    </source>
</reference>
<dbReference type="Gene3D" id="3.20.20.80">
    <property type="entry name" value="Glycosidases"/>
    <property type="match status" value="1"/>
</dbReference>
<gene>
    <name evidence="8" type="ORF">GO485_28820</name>
    <name evidence="9" type="ORF">IP92_04857</name>
</gene>
<evidence type="ECO:0000256" key="3">
    <source>
        <dbReference type="ARBA" id="ARBA00012929"/>
    </source>
</evidence>
<dbReference type="InterPro" id="IPR029903">
    <property type="entry name" value="RmlD-like-bd"/>
</dbReference>
<comment type="function">
    <text evidence="6">Catalyzes the reduction of dTDP-6-deoxy-L-lyxo-4-hexulose to yield dTDP-L-rhamnose.</text>
</comment>
<evidence type="ECO:0000256" key="2">
    <source>
        <dbReference type="ARBA" id="ARBA00010944"/>
    </source>
</evidence>
<dbReference type="GO" id="GO:0019305">
    <property type="term" value="P:dTDP-rhamnose biosynthetic process"/>
    <property type="evidence" value="ECO:0007669"/>
    <property type="project" value="UniProtKB-UniPathway"/>
</dbReference>
<dbReference type="Pfam" id="PF04321">
    <property type="entry name" value="RmlD_sub_bind"/>
    <property type="match status" value="1"/>
</dbReference>
<protein>
    <recommendedName>
        <fullName evidence="4 6">dTDP-4-dehydrorhamnose reductase</fullName>
        <ecNumber evidence="3 6">1.1.1.133</ecNumber>
    </recommendedName>
</protein>
<evidence type="ECO:0000256" key="1">
    <source>
        <dbReference type="ARBA" id="ARBA00004781"/>
    </source>
</evidence>
<keyword evidence="6" id="KW-0521">NADP</keyword>
<keyword evidence="11" id="KW-1185">Reference proteome</keyword>
<feature type="domain" description="RmlD-like substrate binding" evidence="7">
    <location>
        <begin position="455"/>
        <end position="674"/>
    </location>
</feature>
<sequence length="736" mass="80309">MSEHAGSSALELWGGLECTVNRVSDQYFSQMERNGHRDRVDDVDRFASLGIRAVRYPVLWECTAPGDIDEADWSWSDERLARLRDLGVEPIAGLVHHGSGPRHTSLVSPCFADKLAEYAGAVARRYPWLTYYTPVNEPLTTARFSGLSGVWYPHATSEAAFVRALLNQCRATVLAMRAIRAVNPDAKLVQTDDLSRTYGTREMGKLVDFFNERRWLSWDLLCGMVGPGHALWGFLLQSAASEDELRWFRENPCPPDIIGVNYYITSERWLDHRVDRFPASHVHEYNGWRHADMETARVLANPTPGIGPLLAEVWERYKLPIAITEAHIDANREDQLRWLREIWQAAQAQRDAGADVRAVTVWALLGSYDWNCLVTACHGYYEPGPFDVRGAAPRPTALARMMRKLSSGQPLEHPVLQGSGWWHRPGRFLCRPVAAAGVAASLAERQQARAPMPPILIAGASGALARAFAARCNARNLPCVLAGRDTMDATDPEAVERMIRQHRPWAIVNAAGARPPLPGPADAAARDADYDAHIRGAVVLALAAARHGLPYQMFSSPAVLAGVTGVRDESAAPAPVDAFGRCQAEAERRTRLANPRALIVRSGHFFGADGDVGLLGRALAALREGEPVAVPADLTLAPTYLPDLVDACLDLAVDGEQGVWHLYNDSGVAAADLVARAAGLLDLGTMLVAPEEVPAPVLATRRGALLPSLDYALARFAAATQAANVERREAPRAGRG</sequence>
<dbReference type="OrthoDB" id="9803892at2"/>
<evidence type="ECO:0000313" key="11">
    <source>
        <dbReference type="Proteomes" id="UP000437862"/>
    </source>
</evidence>
<dbReference type="GO" id="GO:0048269">
    <property type="term" value="C:methionine adenosyltransferase complex"/>
    <property type="evidence" value="ECO:0007669"/>
    <property type="project" value="TreeGrafter"/>
</dbReference>
<organism evidence="9 10">
    <name type="scientific">Pseudoduganella flava</name>
    <dbReference type="NCBI Taxonomy" id="871742"/>
    <lineage>
        <taxon>Bacteria</taxon>
        <taxon>Pseudomonadati</taxon>
        <taxon>Pseudomonadota</taxon>
        <taxon>Betaproteobacteria</taxon>
        <taxon>Burkholderiales</taxon>
        <taxon>Oxalobacteraceae</taxon>
        <taxon>Telluria group</taxon>
        <taxon>Pseudoduganella</taxon>
    </lineage>
</organism>
<evidence type="ECO:0000313" key="9">
    <source>
        <dbReference type="EMBL" id="TWI43803.1"/>
    </source>
</evidence>
<reference evidence="9" key="2">
    <citation type="submission" date="2019-07" db="EMBL/GenBank/DDBJ databases">
        <authorList>
            <person name="Whitman W."/>
            <person name="Huntemann M."/>
            <person name="Clum A."/>
            <person name="Pillay M."/>
            <person name="Palaniappan K."/>
            <person name="Varghese N."/>
            <person name="Mikhailova N."/>
            <person name="Stamatis D."/>
            <person name="Reddy T."/>
            <person name="Daum C."/>
            <person name="Shapiro N."/>
            <person name="Ivanova N."/>
            <person name="Kyrpides N."/>
            <person name="Woyke T."/>
        </authorList>
    </citation>
    <scope>NUCLEOTIDE SEQUENCE</scope>
    <source>
        <strain evidence="9">CGMCC 1.10685</strain>
    </source>
</reference>
<dbReference type="AlphaFoldDB" id="A0A562PHJ4"/>
<dbReference type="InterPro" id="IPR036291">
    <property type="entry name" value="NAD(P)-bd_dom_sf"/>
</dbReference>